<name>A0ABS6FAL6_9FIRM</name>
<keyword evidence="2" id="KW-0732">Signal</keyword>
<feature type="compositionally biased region" description="Acidic residues" evidence="1">
    <location>
        <begin position="81"/>
        <end position="106"/>
    </location>
</feature>
<proteinExistence type="predicted"/>
<reference evidence="3 4" key="1">
    <citation type="submission" date="2021-06" db="EMBL/GenBank/DDBJ databases">
        <authorList>
            <person name="Sun Q."/>
            <person name="Li D."/>
        </authorList>
    </citation>
    <scope>NUCLEOTIDE SEQUENCE [LARGE SCALE GENOMIC DNA]</scope>
    <source>
        <strain evidence="3 4">MSJ-2</strain>
    </source>
</reference>
<dbReference type="RefSeq" id="WP_216632700.1">
    <property type="nucleotide sequence ID" value="NZ_JAHLQN010000001.1"/>
</dbReference>
<feature type="region of interest" description="Disordered" evidence="1">
    <location>
        <begin position="707"/>
        <end position="771"/>
    </location>
</feature>
<evidence type="ECO:0000256" key="2">
    <source>
        <dbReference type="SAM" id="SignalP"/>
    </source>
</evidence>
<feature type="compositionally biased region" description="Acidic residues" evidence="1">
    <location>
        <begin position="735"/>
        <end position="764"/>
    </location>
</feature>
<feature type="compositionally biased region" description="Acidic residues" evidence="1">
    <location>
        <begin position="54"/>
        <end position="70"/>
    </location>
</feature>
<feature type="region of interest" description="Disordered" evidence="1">
    <location>
        <begin position="30"/>
        <end position="106"/>
    </location>
</feature>
<evidence type="ECO:0000313" key="4">
    <source>
        <dbReference type="Proteomes" id="UP000787672"/>
    </source>
</evidence>
<protein>
    <recommendedName>
        <fullName evidence="5">Gram-positive cocci surface proteins LPxTG domain-containing protein</fullName>
    </recommendedName>
</protein>
<sequence>MNHTCRKLFAILLSLTVMASAISLTAFAEESQDQAGAGEKTENTLNPEGGADSDSAEEDDEYTEPSEEAGAEPGDPSKEAEDVENGSEDIQDEEGKETEPSEDEDEIGLEEGISLFSAPAEEIGRLLVQDESGELEYDTAAVVIDASGDYTISGTGIGENNVQIVSGSDEALEVSLTLDNVTIGELESGLSAIEIGEGCSVELTVVGDVYLTGGNGGAGIAVPAGSALVITGDGSLTAIGSNGSDENASGAGIGGTAANGSSGEISVGSLSALTAQGYGSFAAGIGSANGNSGSIELSQVGNVRVQGAWAGYENQTDSNRNSPDGGPAIGGGGKGPNEYNSDGSDGTGLCGDITITGTTILSAVGGNKSAAIGSSCWSNCGTITIDRSSLSGILGGGCGGAGIGLGRYNTNATGDVEIIITDSTVSAKGGALGPAIGTTSTDDLGGRNAETNSSVTIANSTVEAIAGQGAAAIGAGYRFGNVRISIEKNSSVYALGGVLESKSEINKNGASAIGSGAYGSWCPGSSYGESTESRGITDFYGPCEISIDSTCSVVALSNGGKWAVDLGGGHSSDVSGVAPMIQARFLVEQGVLSFSKEALGQSAYYEKNDADACAMIASNAENTVNMAGRSVTLPAGYICAAVTTGQTGIFRIQTSDDTLRFSQYDDANAAFDYAGQESLAKADAAFAANDGLAESSYLYVALRGDEVPEEKPTPGGNEDNSDEPSGETPTVPETIVDEDVPMGDLPEVEAAPEESAEIPEEEVPLADAPKTGDGSLLFFGAMLSSLGGLVVLMRKKVSE</sequence>
<organism evidence="3 4">
    <name type="scientific">Dysosmobacter acutus</name>
    <dbReference type="NCBI Taxonomy" id="2841504"/>
    <lineage>
        <taxon>Bacteria</taxon>
        <taxon>Bacillati</taxon>
        <taxon>Bacillota</taxon>
        <taxon>Clostridia</taxon>
        <taxon>Eubacteriales</taxon>
        <taxon>Oscillospiraceae</taxon>
        <taxon>Dysosmobacter</taxon>
    </lineage>
</organism>
<evidence type="ECO:0008006" key="5">
    <source>
        <dbReference type="Google" id="ProtNLM"/>
    </source>
</evidence>
<comment type="caution">
    <text evidence="3">The sequence shown here is derived from an EMBL/GenBank/DDBJ whole genome shotgun (WGS) entry which is preliminary data.</text>
</comment>
<feature type="signal peptide" evidence="2">
    <location>
        <begin position="1"/>
        <end position="28"/>
    </location>
</feature>
<evidence type="ECO:0000313" key="3">
    <source>
        <dbReference type="EMBL" id="MBU5627330.1"/>
    </source>
</evidence>
<dbReference type="Proteomes" id="UP000787672">
    <property type="component" value="Unassembled WGS sequence"/>
</dbReference>
<dbReference type="EMBL" id="JAHLQN010000001">
    <property type="protein sequence ID" value="MBU5627330.1"/>
    <property type="molecule type" value="Genomic_DNA"/>
</dbReference>
<feature type="chain" id="PRO_5046111380" description="Gram-positive cocci surface proteins LPxTG domain-containing protein" evidence="2">
    <location>
        <begin position="29"/>
        <end position="799"/>
    </location>
</feature>
<evidence type="ECO:0000256" key="1">
    <source>
        <dbReference type="SAM" id="MobiDB-lite"/>
    </source>
</evidence>
<feature type="compositionally biased region" description="Polar residues" evidence="1">
    <location>
        <begin position="313"/>
        <end position="322"/>
    </location>
</feature>
<accession>A0ABS6FAL6</accession>
<gene>
    <name evidence="3" type="ORF">KQI82_10460</name>
</gene>
<keyword evidence="4" id="KW-1185">Reference proteome</keyword>
<feature type="region of interest" description="Disordered" evidence="1">
    <location>
        <begin position="313"/>
        <end position="345"/>
    </location>
</feature>